<evidence type="ECO:0008006" key="5">
    <source>
        <dbReference type="Google" id="ProtNLM"/>
    </source>
</evidence>
<reference evidence="3 4" key="1">
    <citation type="submission" date="2024-04" db="EMBL/GenBank/DDBJ databases">
        <authorList>
            <person name="Waldvogel A.-M."/>
            <person name="Schoenle A."/>
        </authorList>
    </citation>
    <scope>NUCLEOTIDE SEQUENCE [LARGE SCALE GENOMIC DNA]</scope>
</reference>
<accession>A0AAV2KYY7</accession>
<feature type="region of interest" description="Disordered" evidence="2">
    <location>
        <begin position="517"/>
        <end position="576"/>
    </location>
</feature>
<dbReference type="PANTHER" id="PTHR28660">
    <property type="entry name" value="COILED-COIL DOMAIN-CONTAINING PROTEIN 73"/>
    <property type="match status" value="1"/>
</dbReference>
<dbReference type="EMBL" id="OZ035842">
    <property type="protein sequence ID" value="CAL1595265.1"/>
    <property type="molecule type" value="Genomic_DNA"/>
</dbReference>
<keyword evidence="1" id="KW-0175">Coiled coil</keyword>
<feature type="compositionally biased region" description="Polar residues" evidence="2">
    <location>
        <begin position="101"/>
        <end position="113"/>
    </location>
</feature>
<dbReference type="PANTHER" id="PTHR28660:SF1">
    <property type="entry name" value="COILED-COIL DOMAIN-CONTAINING PROTEIN 73"/>
    <property type="match status" value="1"/>
</dbReference>
<feature type="compositionally biased region" description="Low complexity" evidence="2">
    <location>
        <begin position="525"/>
        <end position="541"/>
    </location>
</feature>
<dbReference type="InterPro" id="IPR031650">
    <property type="entry name" value="CCDC73"/>
</dbReference>
<proteinExistence type="predicted"/>
<evidence type="ECO:0000313" key="4">
    <source>
        <dbReference type="Proteomes" id="UP001497482"/>
    </source>
</evidence>
<evidence type="ECO:0000313" key="3">
    <source>
        <dbReference type="EMBL" id="CAL1595265.1"/>
    </source>
</evidence>
<feature type="region of interest" description="Disordered" evidence="2">
    <location>
        <begin position="95"/>
        <end position="117"/>
    </location>
</feature>
<name>A0AAV2KYY7_KNICA</name>
<organism evidence="3 4">
    <name type="scientific">Knipowitschia caucasica</name>
    <name type="common">Caucasian dwarf goby</name>
    <name type="synonym">Pomatoschistus caucasicus</name>
    <dbReference type="NCBI Taxonomy" id="637954"/>
    <lineage>
        <taxon>Eukaryota</taxon>
        <taxon>Metazoa</taxon>
        <taxon>Chordata</taxon>
        <taxon>Craniata</taxon>
        <taxon>Vertebrata</taxon>
        <taxon>Euteleostomi</taxon>
        <taxon>Actinopterygii</taxon>
        <taxon>Neopterygii</taxon>
        <taxon>Teleostei</taxon>
        <taxon>Neoteleostei</taxon>
        <taxon>Acanthomorphata</taxon>
        <taxon>Gobiaria</taxon>
        <taxon>Gobiiformes</taxon>
        <taxon>Gobioidei</taxon>
        <taxon>Gobiidae</taxon>
        <taxon>Gobiinae</taxon>
        <taxon>Knipowitschia</taxon>
    </lineage>
</organism>
<evidence type="ECO:0000256" key="1">
    <source>
        <dbReference type="SAM" id="Coils"/>
    </source>
</evidence>
<dbReference type="Proteomes" id="UP001497482">
    <property type="component" value="Chromosome 20"/>
</dbReference>
<dbReference type="AlphaFoldDB" id="A0AAV2KYY7"/>
<sequence>MDGCDMTNLPCGLTAAGPECEHGPPDLCLPQSEENVSLQLLEFKAHLLELIEELHIRRDAEERFEEQRNKIVLEKQELEWEKKSLQHQIESEKNHYAESLSKANKQNKYQVNSEQKDKDIQNLKEELKSLQLTKYNLEKKSSELEQKLTLQSRSKDSRLNQLSDVEKRFSALSRQCSMVKQAHGKLEQNVDEAMKLNKKLISTNETQLVTIASLNKEVEELRSKLVKTKMTSVISEKRTDHPSIKEQTVNQLQLRLNMECEMNRKYKNENKVLQAEKQEVLTSLQIAHQLLSKQTQTMSRLELDLEAQRKQYQSLEQDHKAMREKEKTAEDQIKQLMEECTVSKSSWDKEKADFLEQMKKEKQELTSVKEAFEELRQNHTELSSKAEEQAQLISELTINVKELDLVIPSNNTQDGIDSVSKIDVSGGHARRAQSSSASSGTSAHSVLLTSSQMSSTSDYLSSSSSTISICHKGKYSKVPLTITRAADLLSCGTTATSSGSHLQTECRALGEAHMDTTAQMDSRGSPSDAASLVSASSSALSRPQTKRTLSPDARGTPESEWGPGCSQDTEEQQSSFRTQISKIEQFLNTERLRLPKRRKTDN</sequence>
<evidence type="ECO:0000256" key="2">
    <source>
        <dbReference type="SAM" id="MobiDB-lite"/>
    </source>
</evidence>
<feature type="coiled-coil region" evidence="1">
    <location>
        <begin position="204"/>
        <end position="231"/>
    </location>
</feature>
<feature type="coiled-coil region" evidence="1">
    <location>
        <begin position="263"/>
        <end position="392"/>
    </location>
</feature>
<dbReference type="Pfam" id="PF15818">
    <property type="entry name" value="CCDC73"/>
    <property type="match status" value="1"/>
</dbReference>
<gene>
    <name evidence="3" type="ORF">KC01_LOCUS24095</name>
</gene>
<protein>
    <recommendedName>
        <fullName evidence="5">Coiled-coil domain-containing protein 73</fullName>
    </recommendedName>
</protein>
<keyword evidence="4" id="KW-1185">Reference proteome</keyword>